<feature type="repeat" description="ANK" evidence="3">
    <location>
        <begin position="1355"/>
        <end position="1387"/>
    </location>
</feature>
<dbReference type="PANTHER" id="PTHR24123">
    <property type="entry name" value="ANKYRIN REPEAT-CONTAINING"/>
    <property type="match status" value="1"/>
</dbReference>
<evidence type="ECO:0000256" key="3">
    <source>
        <dbReference type="PROSITE-ProRule" id="PRU00023"/>
    </source>
</evidence>
<evidence type="ECO:0000256" key="4">
    <source>
        <dbReference type="SAM" id="MobiDB-lite"/>
    </source>
</evidence>
<dbReference type="Proteomes" id="UP001168821">
    <property type="component" value="Unassembled WGS sequence"/>
</dbReference>
<evidence type="ECO:0000256" key="2">
    <source>
        <dbReference type="ARBA" id="ARBA00023043"/>
    </source>
</evidence>
<feature type="repeat" description="ANK" evidence="3">
    <location>
        <begin position="1256"/>
        <end position="1288"/>
    </location>
</feature>
<dbReference type="Pfam" id="PF00023">
    <property type="entry name" value="Ank"/>
    <property type="match status" value="2"/>
</dbReference>
<feature type="region of interest" description="Disordered" evidence="4">
    <location>
        <begin position="1"/>
        <end position="28"/>
    </location>
</feature>
<dbReference type="InterPro" id="IPR051165">
    <property type="entry name" value="Multifunctional_ANK_Repeat"/>
</dbReference>
<evidence type="ECO:0000259" key="5">
    <source>
        <dbReference type="Pfam" id="PF05729"/>
    </source>
</evidence>
<dbReference type="SUPFAM" id="SSF48403">
    <property type="entry name" value="Ankyrin repeat"/>
    <property type="match status" value="2"/>
</dbReference>
<accession>A0AA38I9K7</accession>
<feature type="repeat" description="ANK" evidence="3">
    <location>
        <begin position="1289"/>
        <end position="1321"/>
    </location>
</feature>
<comment type="caution">
    <text evidence="6">The sequence shown here is derived from an EMBL/GenBank/DDBJ whole genome shotgun (WGS) entry which is preliminary data.</text>
</comment>
<dbReference type="EMBL" id="JALNTZ010000005">
    <property type="protein sequence ID" value="KAJ3651304.1"/>
    <property type="molecule type" value="Genomic_DNA"/>
</dbReference>
<feature type="repeat" description="ANK" evidence="3">
    <location>
        <begin position="1456"/>
        <end position="1488"/>
    </location>
</feature>
<keyword evidence="1" id="KW-0677">Repeat</keyword>
<keyword evidence="2 3" id="KW-0040">ANK repeat</keyword>
<feature type="repeat" description="ANK" evidence="3">
    <location>
        <begin position="1388"/>
        <end position="1420"/>
    </location>
</feature>
<feature type="repeat" description="ANK" evidence="3">
    <location>
        <begin position="1693"/>
        <end position="1727"/>
    </location>
</feature>
<evidence type="ECO:0000256" key="1">
    <source>
        <dbReference type="ARBA" id="ARBA00022737"/>
    </source>
</evidence>
<dbReference type="PANTHER" id="PTHR24123:SF141">
    <property type="entry name" value="ANKYRIN 2, ISOFORM U"/>
    <property type="match status" value="1"/>
</dbReference>
<feature type="repeat" description="ANK" evidence="3">
    <location>
        <begin position="1524"/>
        <end position="1556"/>
    </location>
</feature>
<dbReference type="Gene3D" id="1.25.40.20">
    <property type="entry name" value="Ankyrin repeat-containing domain"/>
    <property type="match status" value="2"/>
</dbReference>
<evidence type="ECO:0000313" key="7">
    <source>
        <dbReference type="Proteomes" id="UP001168821"/>
    </source>
</evidence>
<feature type="domain" description="NACHT" evidence="5">
    <location>
        <begin position="632"/>
        <end position="774"/>
    </location>
</feature>
<dbReference type="InterPro" id="IPR007111">
    <property type="entry name" value="NACHT_NTPase"/>
</dbReference>
<dbReference type="Gene3D" id="3.40.50.300">
    <property type="entry name" value="P-loop containing nucleotide triphosphate hydrolases"/>
    <property type="match status" value="1"/>
</dbReference>
<dbReference type="InterPro" id="IPR002110">
    <property type="entry name" value="Ankyrin_rpt"/>
</dbReference>
<gene>
    <name evidence="6" type="ORF">Zmor_017354</name>
</gene>
<keyword evidence="7" id="KW-1185">Reference proteome</keyword>
<dbReference type="SMART" id="SM00248">
    <property type="entry name" value="ANK"/>
    <property type="match status" value="19"/>
</dbReference>
<organism evidence="6 7">
    <name type="scientific">Zophobas morio</name>
    <dbReference type="NCBI Taxonomy" id="2755281"/>
    <lineage>
        <taxon>Eukaryota</taxon>
        <taxon>Metazoa</taxon>
        <taxon>Ecdysozoa</taxon>
        <taxon>Arthropoda</taxon>
        <taxon>Hexapoda</taxon>
        <taxon>Insecta</taxon>
        <taxon>Pterygota</taxon>
        <taxon>Neoptera</taxon>
        <taxon>Endopterygota</taxon>
        <taxon>Coleoptera</taxon>
        <taxon>Polyphaga</taxon>
        <taxon>Cucujiformia</taxon>
        <taxon>Tenebrionidae</taxon>
        <taxon>Zophobas</taxon>
    </lineage>
</organism>
<feature type="repeat" description="ANK" evidence="3">
    <location>
        <begin position="1557"/>
        <end position="1591"/>
    </location>
</feature>
<feature type="repeat" description="ANK" evidence="3">
    <location>
        <begin position="1625"/>
        <end position="1659"/>
    </location>
</feature>
<feature type="repeat" description="ANK" evidence="3">
    <location>
        <begin position="1728"/>
        <end position="1760"/>
    </location>
</feature>
<feature type="repeat" description="ANK" evidence="3">
    <location>
        <begin position="1592"/>
        <end position="1624"/>
    </location>
</feature>
<dbReference type="Pfam" id="PF12796">
    <property type="entry name" value="Ank_2"/>
    <property type="match status" value="4"/>
</dbReference>
<protein>
    <recommendedName>
        <fullName evidence="5">NACHT domain-containing protein</fullName>
    </recommendedName>
</protein>
<sequence>MATAATGRNVEERDEIPQNPSLKFKKRSGTTDARKDYEHLYIANLILKLIIDDDVENFNLSSNDSVYGSFEDVVVEIKFKDRTETFAIQLKHVSRTGGIQIEQLNASSGNFSVEKYYKDFKKEPKLSECPTKMVLFTNSKLNDEHIDRFRFGKLTPCKQDSLISTRISELGGHCYRFEENEDKLKEYGPFFKNLYLYTGQTDAKELETCTLEMFKTYFGSNETVFREYLHFITHWNTKDGNKFKLNKTWMKYMISLCVFSSSIKPLSFAAGGTVNAKRKIFKEAVSKCDLTLINRHNFEKIAPVWSNAVDDIDDIEETIKVNYKYQLIENGIETKDSLYDKDPTKVSMLMWLLGKSPLVVEGCPRVYQTIKICRVQNLIVLDNQETFNECVRKSNADPRHNSTDGQQKPYLFVKLSDLEKQVQLYEEILTNFTYSLQGQKDAALKYLLEICEDCGNFITTDDLVEMMDAPLLIGKYTDALPPSHVERKLTKILIDVKFLKNINENTIVLVDGVTDVESIKRFLANLLISEVNDVELIQSTIHEQKIYVCGRKISQEEFSALCENNSQIQFHHFTYLDNHRLEWMESGNYGSERKYINELERFRLQSEFMEYTIGEGQYFNHSRQNINIICADAGMGKSTLAKSLKNSSKSTKWIILIYARNHALHFRKHGSNVESFLKYILEETCQEGTNPFHHSVFKTMLEQNQIQLIWDGLDEASDATQVSILNLVNAFSEKGVKQWLTSRISLRDMLENELGTFARNLQQFSKNEQKEYIKYRLGITNHDLNETFNKIRKNIMSFPNYEILGIPLQIYMLTELFLKDKHKYLLLLDGIFTVLDLYEHFVEEKFHVLYNDINEITLRNEQNIQNFENDKNARMGHYKSLAVSFYIYNSLIHKIVNEFSFNTTDSFVKKIKNEGDDVGIISRVTSRYDVEFIHNSYGEYFAALYLFEHNPYKARERKFISNSRYKNIRFFLDLMLARNSKYLVGVIYKNPTILEEFIHIDLSQKDVIGRDALEVSCAWNKNYPLVKNNILLNDKSFNTEWLINSNEKVVGTLNYCDIAPKFYKFGATGHVCFKMLMIFLPFLIPIFDGNQFGEDYLVAVLYYAIRFDCPIIYECIENSIPLKTTYNNISSRSIIALALFNRSAQILKKVFSEERSHSEWDCVEELLILDSEIDEILSFALHFPEFGIDVPNSKGQSLAHYALEKNLTKTLGSLILREVNTNNKDRNGRRPIHIALEKGHLDFLKHIAQIDVLDEDGRLPLHYACDDGDLGVVEILLKNGAKVDVPDGNNQLPIHYAFQKWHTDIIKLLVCNGAKVNVPDGGGRLPIHYACEHGDLAVVKLLLKNGAEVDVPGENGQLPIHRAFHKWHTDIIKELVSNGAKVDLPDAGGRLPIHYACKRGNLNLVALLATNGAKFDVPDRGGQLPMHYACKNYFEGYEIIFFLCEKGAKLDVPDGNGRLPIHYACEHANFIMVELLVTNGAKFSVPDIGGQLPMHYACRNNCCGYGISFFLCKNGAKVDVPDGDGRLPIHIASERGSSGIVELLVTNGARFDLPDRGGQLPMHYACRNYDEGYNTILFLYKKGAQVNVPDGDGRLPIHYACERGSVHIVKLLVTNGARIDLPDNDGQLPIHYACKNLENGSEIILFLLGRHAGVNVPDAGRRLPIHYACESGLLHMVQLLATNVSKFDIPDSDGQLPMHYACRNFENGYEIILFLLEKDAKVDVPDGAGRLPIHYACEYGPLQMVQLLVSNGARINFPDKDGQLPMHYACKNFQNGYKIILLLLEKGARVDIPDEDGRLPKDYACEHGNLNVVQLLQREADMH</sequence>
<reference evidence="6" key="1">
    <citation type="journal article" date="2023" name="G3 (Bethesda)">
        <title>Whole genome assemblies of Zophobas morio and Tenebrio molitor.</title>
        <authorList>
            <person name="Kaur S."/>
            <person name="Stinson S.A."/>
            <person name="diCenzo G.C."/>
        </authorList>
    </citation>
    <scope>NUCLEOTIDE SEQUENCE</scope>
    <source>
        <strain evidence="6">QUZm001</strain>
    </source>
</reference>
<feature type="repeat" description="ANK" evidence="3">
    <location>
        <begin position="1322"/>
        <end position="1354"/>
    </location>
</feature>
<dbReference type="InterPro" id="IPR036770">
    <property type="entry name" value="Ankyrin_rpt-contain_sf"/>
</dbReference>
<feature type="repeat" description="ANK" evidence="3">
    <location>
        <begin position="1761"/>
        <end position="1795"/>
    </location>
</feature>
<proteinExistence type="predicted"/>
<dbReference type="PROSITE" id="PS50088">
    <property type="entry name" value="ANK_REPEAT"/>
    <property type="match status" value="13"/>
</dbReference>
<dbReference type="SUPFAM" id="SSF52540">
    <property type="entry name" value="P-loop containing nucleoside triphosphate hydrolases"/>
    <property type="match status" value="1"/>
</dbReference>
<dbReference type="PROSITE" id="PS50297">
    <property type="entry name" value="ANK_REP_REGION"/>
    <property type="match status" value="10"/>
</dbReference>
<name>A0AA38I9K7_9CUCU</name>
<dbReference type="Pfam" id="PF05729">
    <property type="entry name" value="NACHT"/>
    <property type="match status" value="1"/>
</dbReference>
<evidence type="ECO:0000313" key="6">
    <source>
        <dbReference type="EMBL" id="KAJ3651304.1"/>
    </source>
</evidence>
<dbReference type="InterPro" id="IPR027417">
    <property type="entry name" value="P-loop_NTPase"/>
</dbReference>